<keyword evidence="3" id="KW-1133">Transmembrane helix</keyword>
<keyword evidence="2" id="KW-0378">Hydrolase</keyword>
<dbReference type="PANTHER" id="PTHR43343">
    <property type="entry name" value="PEPTIDASE S12"/>
    <property type="match status" value="1"/>
</dbReference>
<dbReference type="Gene3D" id="2.30.42.10">
    <property type="match status" value="1"/>
</dbReference>
<dbReference type="Pfam" id="PF13365">
    <property type="entry name" value="Trypsin_2"/>
    <property type="match status" value="1"/>
</dbReference>
<dbReference type="InterPro" id="IPR036034">
    <property type="entry name" value="PDZ_sf"/>
</dbReference>
<dbReference type="PANTHER" id="PTHR43343:SF3">
    <property type="entry name" value="PROTEASE DO-LIKE 8, CHLOROPLASTIC"/>
    <property type="match status" value="1"/>
</dbReference>
<keyword evidence="7" id="KW-1185">Reference proteome</keyword>
<keyword evidence="3" id="KW-0812">Transmembrane</keyword>
<organism evidence="6 7">
    <name type="scientific">Candidatus [Bacteroides] periocalifornicus</name>
    <dbReference type="NCBI Taxonomy" id="1702214"/>
    <lineage>
        <taxon>Bacteria</taxon>
        <taxon>Pseudomonadati</taxon>
        <taxon>Bacteroidota</taxon>
    </lineage>
</organism>
<evidence type="ECO:0000256" key="1">
    <source>
        <dbReference type="ARBA" id="ARBA00022670"/>
    </source>
</evidence>
<evidence type="ECO:0000313" key="5">
    <source>
        <dbReference type="EMBL" id="KQM09351.1"/>
    </source>
</evidence>
<evidence type="ECO:0000313" key="6">
    <source>
        <dbReference type="EMBL" id="KQM09356.1"/>
    </source>
</evidence>
<keyword evidence="3" id="KW-0472">Membrane</keyword>
<reference evidence="6 7" key="1">
    <citation type="submission" date="2015-08" db="EMBL/GenBank/DDBJ databases">
        <title>Candidatus Bacteriodes Periocalifornicus.</title>
        <authorList>
            <person name="McLean J.S."/>
            <person name="Kelley S."/>
        </authorList>
    </citation>
    <scope>NUCLEOTIDE SEQUENCE [LARGE SCALE GENOMIC DNA]</scope>
    <source>
        <strain evidence="6">12B</strain>
    </source>
</reference>
<dbReference type="STRING" id="1702214.AL399_02320"/>
<dbReference type="EMBL" id="LIIK01000007">
    <property type="protein sequence ID" value="KQM09356.1"/>
    <property type="molecule type" value="Genomic_DNA"/>
</dbReference>
<dbReference type="SUPFAM" id="SSF50494">
    <property type="entry name" value="Trypsin-like serine proteases"/>
    <property type="match status" value="1"/>
</dbReference>
<comment type="caution">
    <text evidence="6">The sequence shown here is derived from an EMBL/GenBank/DDBJ whole genome shotgun (WGS) entry which is preliminary data.</text>
</comment>
<dbReference type="Pfam" id="PF13180">
    <property type="entry name" value="PDZ_2"/>
    <property type="match status" value="1"/>
</dbReference>
<dbReference type="PATRIC" id="fig|1702214.3.peg.328"/>
<dbReference type="EMBL" id="LIIK01000007">
    <property type="protein sequence ID" value="KQM09351.1"/>
    <property type="molecule type" value="Genomic_DNA"/>
</dbReference>
<dbReference type="Gene3D" id="2.40.10.120">
    <property type="match status" value="1"/>
</dbReference>
<proteinExistence type="predicted"/>
<accession>A0A0Q4B932</accession>
<dbReference type="AlphaFoldDB" id="A0A0Q4B932"/>
<sequence>MRSRGLVVWVVILSLLMGAVGGWLFSRFGERMPKALFQTAADSAATPPAARKRLAFESDFINAAAVASPSVVHVRTRSYVEEVNPYRGSIIEFFFGPQPNVRRPVEATGSGVVVARDGYIVTNNHVVANARAIEVTLTDGQSYRAQLVGTDPLTDLAMLKVTPKAPIPAIELGHSDSLQVGSWVLAVGNPFNLQNTVTAGIVSATARTLNHQTNRPSLEAFIQIDAAVNPGNSGGALVDLQGQLVGINTAIASPTGSFTGYAFSIPETLVRKFINDMLVYGKVRRTQLGVQVTEANSNGRGEARGVQVVRVLSNSNAEAAGVQEGDVIVSVNGKSIDTPSQLTERVGIAAPGDTVVLALRRGGNLLQLQVPMVK</sequence>
<evidence type="ECO:0000256" key="3">
    <source>
        <dbReference type="SAM" id="Phobius"/>
    </source>
</evidence>
<dbReference type="InterPro" id="IPR009003">
    <property type="entry name" value="Peptidase_S1_PA"/>
</dbReference>
<evidence type="ECO:0000259" key="4">
    <source>
        <dbReference type="PROSITE" id="PS50106"/>
    </source>
</evidence>
<dbReference type="InterPro" id="IPR001478">
    <property type="entry name" value="PDZ"/>
</dbReference>
<dbReference type="SUPFAM" id="SSF50156">
    <property type="entry name" value="PDZ domain-like"/>
    <property type="match status" value="1"/>
</dbReference>
<dbReference type="PROSITE" id="PS50106">
    <property type="entry name" value="PDZ"/>
    <property type="match status" value="1"/>
</dbReference>
<feature type="transmembrane region" description="Helical" evidence="3">
    <location>
        <begin position="6"/>
        <end position="25"/>
    </location>
</feature>
<dbReference type="InterPro" id="IPR051201">
    <property type="entry name" value="Chloro_Bact_Ser_Proteases"/>
</dbReference>
<name>A0A0Q4B932_9BACT</name>
<dbReference type="InterPro" id="IPR001940">
    <property type="entry name" value="Peptidase_S1C"/>
</dbReference>
<dbReference type="PRINTS" id="PR00834">
    <property type="entry name" value="PROTEASES2C"/>
</dbReference>
<gene>
    <name evidence="5" type="ORF">AL399_02320</name>
    <name evidence="6" type="ORF">AL399_02345</name>
</gene>
<evidence type="ECO:0000256" key="2">
    <source>
        <dbReference type="ARBA" id="ARBA00022801"/>
    </source>
</evidence>
<dbReference type="GO" id="GO:0004252">
    <property type="term" value="F:serine-type endopeptidase activity"/>
    <property type="evidence" value="ECO:0007669"/>
    <property type="project" value="InterPro"/>
</dbReference>
<protein>
    <recommendedName>
        <fullName evidence="4">PDZ domain-containing protein</fullName>
    </recommendedName>
</protein>
<keyword evidence="1" id="KW-0645">Protease</keyword>
<evidence type="ECO:0000313" key="7">
    <source>
        <dbReference type="Proteomes" id="UP000054172"/>
    </source>
</evidence>
<dbReference type="Proteomes" id="UP000054172">
    <property type="component" value="Unassembled WGS sequence"/>
</dbReference>
<feature type="domain" description="PDZ" evidence="4">
    <location>
        <begin position="277"/>
        <end position="363"/>
    </location>
</feature>
<dbReference type="GO" id="GO:0006508">
    <property type="term" value="P:proteolysis"/>
    <property type="evidence" value="ECO:0007669"/>
    <property type="project" value="UniProtKB-KW"/>
</dbReference>
<dbReference type="SMART" id="SM00228">
    <property type="entry name" value="PDZ"/>
    <property type="match status" value="1"/>
</dbReference>